<dbReference type="PROSITE" id="PS01124">
    <property type="entry name" value="HTH_ARAC_FAMILY_2"/>
    <property type="match status" value="1"/>
</dbReference>
<dbReference type="GO" id="GO:0043565">
    <property type="term" value="F:sequence-specific DNA binding"/>
    <property type="evidence" value="ECO:0007669"/>
    <property type="project" value="InterPro"/>
</dbReference>
<keyword evidence="2" id="KW-0238">DNA-binding</keyword>
<dbReference type="InterPro" id="IPR050204">
    <property type="entry name" value="AraC_XylS_family_regulators"/>
</dbReference>
<keyword evidence="3" id="KW-0804">Transcription</keyword>
<sequence length="376" mass="42214">MSNSWSSDYSGTQNYSGNKGTEQTSPALKHIGSGRTESRYSTSNCADPKYAVTKIGVHFNSPKHLLFSSNDLDEVKSMVGRVMQPHQLTILGNNQKLDARMHYIPLGDISISRLRYGANVAITPGELNAFFLVQMPLAGCAGIESGEQCLDSTPHLASILSPDQPTAMRWNADNDQFMVRISRSLLERTLVGQLGHPLDQPLVFELGFEWQRCQAWRCLMPYLLECTTQVPDILQHKLITSQIEQLISVTLLSTHQHNYSETPANRRCSIRPRHVRRVQEYLQAHAHEPITVEQLAQVAGVSLRSLYAGFRAFLNISPMQYLRDLRMEHVRTELLAGEATSVTGVALRWGFAHMGRFSAEYKARYGETPSESLKRG</sequence>
<keyword evidence="7" id="KW-1185">Reference proteome</keyword>
<dbReference type="Gene3D" id="1.10.10.60">
    <property type="entry name" value="Homeodomain-like"/>
    <property type="match status" value="1"/>
</dbReference>
<dbReference type="Pfam" id="PF14525">
    <property type="entry name" value="AraC_binding_2"/>
    <property type="match status" value="1"/>
</dbReference>
<feature type="region of interest" description="Disordered" evidence="4">
    <location>
        <begin position="1"/>
        <end position="43"/>
    </location>
</feature>
<evidence type="ECO:0000256" key="3">
    <source>
        <dbReference type="ARBA" id="ARBA00023163"/>
    </source>
</evidence>
<dbReference type="OrthoDB" id="6003540at2"/>
<dbReference type="PANTHER" id="PTHR46796:SF12">
    <property type="entry name" value="HTH-TYPE DNA-BINDING TRANSCRIPTIONAL ACTIVATOR EUTR"/>
    <property type="match status" value="1"/>
</dbReference>
<dbReference type="InterPro" id="IPR018062">
    <property type="entry name" value="HTH_AraC-typ_CS"/>
</dbReference>
<feature type="compositionally biased region" description="Polar residues" evidence="4">
    <location>
        <begin position="1"/>
        <end position="26"/>
    </location>
</feature>
<dbReference type="PANTHER" id="PTHR46796">
    <property type="entry name" value="HTH-TYPE TRANSCRIPTIONAL ACTIVATOR RHAS-RELATED"/>
    <property type="match status" value="1"/>
</dbReference>
<proteinExistence type="predicted"/>
<dbReference type="SMART" id="SM00342">
    <property type="entry name" value="HTH_ARAC"/>
    <property type="match status" value="1"/>
</dbReference>
<dbReference type="InterPro" id="IPR035418">
    <property type="entry name" value="AraC-bd_2"/>
</dbReference>
<dbReference type="GO" id="GO:0003700">
    <property type="term" value="F:DNA-binding transcription factor activity"/>
    <property type="evidence" value="ECO:0007669"/>
    <property type="project" value="InterPro"/>
</dbReference>
<name>A0A2D0L816_9GAMM</name>
<comment type="caution">
    <text evidence="6">The sequence shown here is derived from an EMBL/GenBank/DDBJ whole genome shotgun (WGS) entry which is preliminary data.</text>
</comment>
<dbReference type="AlphaFoldDB" id="A0A2D0L816"/>
<evidence type="ECO:0000256" key="4">
    <source>
        <dbReference type="SAM" id="MobiDB-lite"/>
    </source>
</evidence>
<dbReference type="PROSITE" id="PS00041">
    <property type="entry name" value="HTH_ARAC_FAMILY_1"/>
    <property type="match status" value="1"/>
</dbReference>
<keyword evidence="1" id="KW-0805">Transcription regulation</keyword>
<evidence type="ECO:0000259" key="5">
    <source>
        <dbReference type="PROSITE" id="PS01124"/>
    </source>
</evidence>
<accession>A0A2D0L816</accession>
<evidence type="ECO:0000256" key="1">
    <source>
        <dbReference type="ARBA" id="ARBA00023015"/>
    </source>
</evidence>
<dbReference type="SUPFAM" id="SSF46689">
    <property type="entry name" value="Homeodomain-like"/>
    <property type="match status" value="2"/>
</dbReference>
<dbReference type="EMBL" id="NJCX01000018">
    <property type="protein sequence ID" value="PHM71841.1"/>
    <property type="molecule type" value="Genomic_DNA"/>
</dbReference>
<organism evidence="6 7">
    <name type="scientific">Xenorhabdus kozodoii</name>
    <dbReference type="NCBI Taxonomy" id="351676"/>
    <lineage>
        <taxon>Bacteria</taxon>
        <taxon>Pseudomonadati</taxon>
        <taxon>Pseudomonadota</taxon>
        <taxon>Gammaproteobacteria</taxon>
        <taxon>Enterobacterales</taxon>
        <taxon>Morganellaceae</taxon>
        <taxon>Xenorhabdus</taxon>
    </lineage>
</organism>
<dbReference type="Pfam" id="PF12833">
    <property type="entry name" value="HTH_18"/>
    <property type="match status" value="1"/>
</dbReference>
<feature type="domain" description="HTH araC/xylS-type" evidence="5">
    <location>
        <begin position="276"/>
        <end position="375"/>
    </location>
</feature>
<evidence type="ECO:0000313" key="7">
    <source>
        <dbReference type="Proteomes" id="UP000221101"/>
    </source>
</evidence>
<dbReference type="RefSeq" id="WP_099142532.1">
    <property type="nucleotide sequence ID" value="NZ_CAWNOR010000051.1"/>
</dbReference>
<dbReference type="InterPro" id="IPR009057">
    <property type="entry name" value="Homeodomain-like_sf"/>
</dbReference>
<reference evidence="6 7" key="1">
    <citation type="journal article" date="2017" name="Nat. Microbiol.">
        <title>Natural product diversity associated with the nematode symbionts Photorhabdus and Xenorhabdus.</title>
        <authorList>
            <person name="Tobias N.J."/>
            <person name="Wolff H."/>
            <person name="Djahanschiri B."/>
            <person name="Grundmann F."/>
            <person name="Kronenwerth M."/>
            <person name="Shi Y.M."/>
            <person name="Simonyi S."/>
            <person name="Grun P."/>
            <person name="Shapiro-Ilan D."/>
            <person name="Pidot S.J."/>
            <person name="Stinear T.P."/>
            <person name="Ebersberger I."/>
            <person name="Bode H.B."/>
        </authorList>
    </citation>
    <scope>NUCLEOTIDE SEQUENCE [LARGE SCALE GENOMIC DNA]</scope>
    <source>
        <strain evidence="6 7">DSM 17907</strain>
    </source>
</reference>
<dbReference type="Proteomes" id="UP000221101">
    <property type="component" value="Unassembled WGS sequence"/>
</dbReference>
<dbReference type="InterPro" id="IPR018060">
    <property type="entry name" value="HTH_AraC"/>
</dbReference>
<protein>
    <submittedName>
        <fullName evidence="6">AraC family transcription regulator</fullName>
    </submittedName>
</protein>
<evidence type="ECO:0000256" key="2">
    <source>
        <dbReference type="ARBA" id="ARBA00023125"/>
    </source>
</evidence>
<evidence type="ECO:0000313" key="6">
    <source>
        <dbReference type="EMBL" id="PHM71841.1"/>
    </source>
</evidence>
<gene>
    <name evidence="6" type="ORF">Xkoz_02570</name>
</gene>